<evidence type="ECO:0000313" key="2">
    <source>
        <dbReference type="EMBL" id="MBD2565441.1"/>
    </source>
</evidence>
<dbReference type="RefSeq" id="WP_190895578.1">
    <property type="nucleotide sequence ID" value="NZ_JACJTE010000086.1"/>
</dbReference>
<sequence length="71" mass="7958">MIHRTGIPVSSTACNDASTPPLLSSQRWEKTRYRFSARRYANAITNDPYGCGWSTPEILMGIPSLWLLVTT</sequence>
<reference evidence="2 3" key="1">
    <citation type="journal article" date="2020" name="ISME J.">
        <title>Comparative genomics reveals insights into cyanobacterial evolution and habitat adaptation.</title>
        <authorList>
            <person name="Chen M.Y."/>
            <person name="Teng W.K."/>
            <person name="Zhao L."/>
            <person name="Hu C.X."/>
            <person name="Zhou Y.K."/>
            <person name="Han B.P."/>
            <person name="Song L.R."/>
            <person name="Shu W.S."/>
        </authorList>
    </citation>
    <scope>NUCLEOTIDE SEQUENCE [LARGE SCALE GENOMIC DNA]</scope>
    <source>
        <strain evidence="2 3">FACHB-391</strain>
    </source>
</reference>
<evidence type="ECO:0000256" key="1">
    <source>
        <dbReference type="SAM" id="MobiDB-lite"/>
    </source>
</evidence>
<accession>A0ABR8F623</accession>
<proteinExistence type="predicted"/>
<protein>
    <submittedName>
        <fullName evidence="2">Uncharacterized protein</fullName>
    </submittedName>
</protein>
<feature type="compositionally biased region" description="Polar residues" evidence="1">
    <location>
        <begin position="8"/>
        <end position="21"/>
    </location>
</feature>
<feature type="region of interest" description="Disordered" evidence="1">
    <location>
        <begin position="1"/>
        <end position="21"/>
    </location>
</feature>
<gene>
    <name evidence="2" type="ORF">H6G95_33705</name>
</gene>
<dbReference type="Proteomes" id="UP000604661">
    <property type="component" value="Unassembled WGS sequence"/>
</dbReference>
<organism evidence="2 3">
    <name type="scientific">Nostoc linckia FACHB-391</name>
    <dbReference type="NCBI Taxonomy" id="2692906"/>
    <lineage>
        <taxon>Bacteria</taxon>
        <taxon>Bacillati</taxon>
        <taxon>Cyanobacteriota</taxon>
        <taxon>Cyanophyceae</taxon>
        <taxon>Nostocales</taxon>
        <taxon>Nostocaceae</taxon>
        <taxon>Nostoc</taxon>
    </lineage>
</organism>
<dbReference type="EMBL" id="JACJTE010000086">
    <property type="protein sequence ID" value="MBD2565441.1"/>
    <property type="molecule type" value="Genomic_DNA"/>
</dbReference>
<keyword evidence="3" id="KW-1185">Reference proteome</keyword>
<evidence type="ECO:0000313" key="3">
    <source>
        <dbReference type="Proteomes" id="UP000604661"/>
    </source>
</evidence>
<name>A0ABR8F623_NOSLI</name>
<comment type="caution">
    <text evidence="2">The sequence shown here is derived from an EMBL/GenBank/DDBJ whole genome shotgun (WGS) entry which is preliminary data.</text>
</comment>